<dbReference type="Proteomes" id="UP000554235">
    <property type="component" value="Unassembled WGS sequence"/>
</dbReference>
<comment type="caution">
    <text evidence="1">The sequence shown here is derived from an EMBL/GenBank/DDBJ whole genome shotgun (WGS) entry which is preliminary data.</text>
</comment>
<evidence type="ECO:0000313" key="1">
    <source>
        <dbReference type="EMBL" id="KAF4461059.1"/>
    </source>
</evidence>
<dbReference type="AlphaFoldDB" id="A0A8H4L4G6"/>
<organism evidence="1 2">
    <name type="scientific">Fusarium albosuccineum</name>
    <dbReference type="NCBI Taxonomy" id="1237068"/>
    <lineage>
        <taxon>Eukaryota</taxon>
        <taxon>Fungi</taxon>
        <taxon>Dikarya</taxon>
        <taxon>Ascomycota</taxon>
        <taxon>Pezizomycotina</taxon>
        <taxon>Sordariomycetes</taxon>
        <taxon>Hypocreomycetidae</taxon>
        <taxon>Hypocreales</taxon>
        <taxon>Nectriaceae</taxon>
        <taxon>Fusarium</taxon>
        <taxon>Fusarium decemcellulare species complex</taxon>
    </lineage>
</organism>
<accession>A0A8H4L4G6</accession>
<protein>
    <recommendedName>
        <fullName evidence="3">F-box domain-containing protein</fullName>
    </recommendedName>
</protein>
<evidence type="ECO:0000313" key="2">
    <source>
        <dbReference type="Proteomes" id="UP000554235"/>
    </source>
</evidence>
<dbReference type="OrthoDB" id="4636359at2759"/>
<gene>
    <name evidence="1" type="ORF">FALBO_12146</name>
</gene>
<dbReference type="EMBL" id="JAADYS010001791">
    <property type="protein sequence ID" value="KAF4461059.1"/>
    <property type="molecule type" value="Genomic_DNA"/>
</dbReference>
<keyword evidence="2" id="KW-1185">Reference proteome</keyword>
<evidence type="ECO:0008006" key="3">
    <source>
        <dbReference type="Google" id="ProtNLM"/>
    </source>
</evidence>
<name>A0A8H4L4G6_9HYPO</name>
<sequence length="479" mass="55830">MDPFDSLPAELRIQVLTELRPRAIASLTRSSPVMHKQYRTSKAFIDRTMMAADIDDEMMQDVMFIILCPDLKECKNDPKSRRKLVRLWETQKMPNPLNPRHNGTIDIVVKLYRRLLVYIEDYLAKSTAPFPSRAYFGLPNLSTSRATFKGRILCDGFDVSCLNGSERTRLIRFFLRYELICKMWATSNIHERGQITSYWFNPPETRPYLRWEKEALLCVREYVESLYEAIFAQNGDAWMHDNQAAQGSPLPSELMFPGLIWFKVRAYGLDTALCHVGNYVISLLASFGFDLVTNLVPAATAGQHGGHCVMRWLKTFFIDDDLVLRWALPGVHFENMDVGIDGVELAKSPGLYRKLYPYVWGLCQRSYKRRAWVFFDDDRFFRRGGVLSHFPLEADPVLQRDDNEYWEQNLAPSANYREEKVTDYKHNTIQGPLPRFFDEPLAGELALFWWKDADPEWRPRRQGAWANQFPFLRADNVLY</sequence>
<reference evidence="1 2" key="1">
    <citation type="submission" date="2020-01" db="EMBL/GenBank/DDBJ databases">
        <title>Identification and distribution of gene clusters putatively required for synthesis of sphingolipid metabolism inhibitors in phylogenetically diverse species of the filamentous fungus Fusarium.</title>
        <authorList>
            <person name="Kim H.-S."/>
            <person name="Busman M."/>
            <person name="Brown D.W."/>
            <person name="Divon H."/>
            <person name="Uhlig S."/>
            <person name="Proctor R.H."/>
        </authorList>
    </citation>
    <scope>NUCLEOTIDE SEQUENCE [LARGE SCALE GENOMIC DNA]</scope>
    <source>
        <strain evidence="1 2">NRRL 20459</strain>
    </source>
</reference>
<proteinExistence type="predicted"/>